<dbReference type="Proteomes" id="UP000093391">
    <property type="component" value="Chromosome"/>
</dbReference>
<gene>
    <name evidence="1" type="ORF">BFG52_02290</name>
</gene>
<dbReference type="EMBL" id="CP016895">
    <property type="protein sequence ID" value="AOA57300.1"/>
    <property type="molecule type" value="Genomic_DNA"/>
</dbReference>
<dbReference type="KEGG" id="ala:BFG52_02290"/>
<proteinExistence type="predicted"/>
<sequence>MVIVMCMAAMNSFAQQKTIKFDDAMCDVEGKFDTNKFKTDEVLNTMRFIRDSGAIILPPTNWEKLNLAKVSQMMKQEYEQEKRALQQKKLVNLPEVQQLRTMYLGDLDLSYDINLRIVHSTQDPTRLLTTQYGDKCLAIAKQLNQSDAKKIIQSWHDAEKAKIARYLKEGEQYSANLFENNFKREYTSQNPLFYAKKNLTDAWNNCAVDYLPSNIASRSDKVDALNTAIETKIFNGSLKYECD</sequence>
<evidence type="ECO:0000313" key="1">
    <source>
        <dbReference type="EMBL" id="AOA57300.1"/>
    </source>
</evidence>
<protein>
    <submittedName>
        <fullName evidence="1">Uncharacterized protein</fullName>
    </submittedName>
</protein>
<reference evidence="1 2" key="1">
    <citation type="submission" date="2016-08" db="EMBL/GenBank/DDBJ databases">
        <authorList>
            <person name="Seilhamer J.J."/>
        </authorList>
    </citation>
    <scope>NUCLEOTIDE SEQUENCE [LARGE SCALE GENOMIC DNA]</scope>
    <source>
        <strain evidence="1 2">BRTC-1</strain>
    </source>
</reference>
<name>A0A1B2LWH2_9GAMM</name>
<keyword evidence="2" id="KW-1185">Reference proteome</keyword>
<dbReference type="AlphaFoldDB" id="A0A1B2LWH2"/>
<evidence type="ECO:0000313" key="2">
    <source>
        <dbReference type="Proteomes" id="UP000093391"/>
    </source>
</evidence>
<organism evidence="1 2">
    <name type="scientific">Acinetobacter larvae</name>
    <dbReference type="NCBI Taxonomy" id="1789224"/>
    <lineage>
        <taxon>Bacteria</taxon>
        <taxon>Pseudomonadati</taxon>
        <taxon>Pseudomonadota</taxon>
        <taxon>Gammaproteobacteria</taxon>
        <taxon>Moraxellales</taxon>
        <taxon>Moraxellaceae</taxon>
        <taxon>Acinetobacter</taxon>
    </lineage>
</organism>
<accession>A0A1B2LWH2</accession>